<sequence length="166" mass="20003">MNSQQNKAYLWKQCIEQGIFNTLNSSVLPTVQKRFEELVKEYENSQDAVELKNEQFLREFRSRLMPSFEDTQKEYDKLLQPPKPPMVDFTREPDKPMQDLTSLLEKTNERRKEEIQQVFSDKPFLTQEKDPILERMERTLQKHSEMLLSILETQMKLIDYLQRNKK</sequence>
<protein>
    <submittedName>
        <fullName evidence="2">Uncharacterized protein</fullName>
    </submittedName>
</protein>
<dbReference type="AlphaFoldDB" id="A0A6C0HMK4"/>
<organism evidence="2">
    <name type="scientific">viral metagenome</name>
    <dbReference type="NCBI Taxonomy" id="1070528"/>
    <lineage>
        <taxon>unclassified sequences</taxon>
        <taxon>metagenomes</taxon>
        <taxon>organismal metagenomes</taxon>
    </lineage>
</organism>
<name>A0A6C0HMK4_9ZZZZ</name>
<feature type="region of interest" description="Disordered" evidence="1">
    <location>
        <begin position="75"/>
        <end position="95"/>
    </location>
</feature>
<reference evidence="2" key="1">
    <citation type="journal article" date="2020" name="Nature">
        <title>Giant virus diversity and host interactions through global metagenomics.</title>
        <authorList>
            <person name="Schulz F."/>
            <person name="Roux S."/>
            <person name="Paez-Espino D."/>
            <person name="Jungbluth S."/>
            <person name="Walsh D.A."/>
            <person name="Denef V.J."/>
            <person name="McMahon K.D."/>
            <person name="Konstantinidis K.T."/>
            <person name="Eloe-Fadrosh E.A."/>
            <person name="Kyrpides N.C."/>
            <person name="Woyke T."/>
        </authorList>
    </citation>
    <scope>NUCLEOTIDE SEQUENCE</scope>
    <source>
        <strain evidence="2">GVMAG-M-3300023184-160</strain>
    </source>
</reference>
<evidence type="ECO:0000313" key="2">
    <source>
        <dbReference type="EMBL" id="QHT81928.1"/>
    </source>
</evidence>
<accession>A0A6C0HMK4</accession>
<dbReference type="EMBL" id="MN739993">
    <property type="protein sequence ID" value="QHT81928.1"/>
    <property type="molecule type" value="Genomic_DNA"/>
</dbReference>
<proteinExistence type="predicted"/>
<evidence type="ECO:0000256" key="1">
    <source>
        <dbReference type="SAM" id="MobiDB-lite"/>
    </source>
</evidence>